<dbReference type="SMART" id="SM00822">
    <property type="entry name" value="PKS_KR"/>
    <property type="match status" value="1"/>
</dbReference>
<sequence>MLNDKIILITGASSGIGYATALECAKQGAFVYIAGRNSEALQELHLQIEKSSVLAYDITDEVAVKQAFSQIMQNSGKLDGLVNCAGVMLDAGFAMTRLSDLQHQLNTNTVAAYQHAQLATRLMTKQRCGSIVNLCSAVGEQGSVGQSAYATSKAALSGLTKSLSKELGSLGIRVNAVAPGFIDTAMTSSYQGESRQQIVTNSALGRAGQAQEVAHVICFLLSQQASFISGQIIAVDGGLSL</sequence>
<dbReference type="InterPro" id="IPR036291">
    <property type="entry name" value="NAD(P)-bd_dom_sf"/>
</dbReference>
<comment type="caution">
    <text evidence="3">The sequence shown here is derived from an EMBL/GenBank/DDBJ whole genome shotgun (WGS) entry which is preliminary data.</text>
</comment>
<dbReference type="Pfam" id="PF13561">
    <property type="entry name" value="adh_short_C2"/>
    <property type="match status" value="1"/>
</dbReference>
<keyword evidence="4" id="KW-1185">Reference proteome</keyword>
<dbReference type="InterPro" id="IPR057326">
    <property type="entry name" value="KR_dom"/>
</dbReference>
<comment type="similarity">
    <text evidence="1">Belongs to the short-chain dehydrogenases/reductases (SDR) family.</text>
</comment>
<dbReference type="PRINTS" id="PR00080">
    <property type="entry name" value="SDRFAMILY"/>
</dbReference>
<reference evidence="3 4" key="1">
    <citation type="journal article" date="2019" name="Int. J. Syst. Evol. Microbiol.">
        <title>The Global Catalogue of Microorganisms (GCM) 10K type strain sequencing project: providing services to taxonomists for standard genome sequencing and annotation.</title>
        <authorList>
            <consortium name="The Broad Institute Genomics Platform"/>
            <consortium name="The Broad Institute Genome Sequencing Center for Infectious Disease"/>
            <person name="Wu L."/>
            <person name="Ma J."/>
        </authorList>
    </citation>
    <scope>NUCLEOTIDE SEQUENCE [LARGE SCALE GENOMIC DNA]</scope>
    <source>
        <strain evidence="3 4">JCM 15896</strain>
    </source>
</reference>
<accession>A0ABN1LLC4</accession>
<proteinExistence type="inferred from homology"/>
<dbReference type="RefSeq" id="WP_343859852.1">
    <property type="nucleotide sequence ID" value="NZ_BAAAFD010000005.1"/>
</dbReference>
<dbReference type="PROSITE" id="PS00061">
    <property type="entry name" value="ADH_SHORT"/>
    <property type="match status" value="1"/>
</dbReference>
<evidence type="ECO:0000259" key="2">
    <source>
        <dbReference type="SMART" id="SM00822"/>
    </source>
</evidence>
<dbReference type="InterPro" id="IPR002347">
    <property type="entry name" value="SDR_fam"/>
</dbReference>
<name>A0ABN1LLC4_9ALTE</name>
<dbReference type="Gene3D" id="3.40.50.720">
    <property type="entry name" value="NAD(P)-binding Rossmann-like Domain"/>
    <property type="match status" value="1"/>
</dbReference>
<evidence type="ECO:0000313" key="3">
    <source>
        <dbReference type="EMBL" id="GAA0857169.1"/>
    </source>
</evidence>
<gene>
    <name evidence="3" type="ORF">GCM10009114_21910</name>
</gene>
<evidence type="ECO:0000256" key="1">
    <source>
        <dbReference type="ARBA" id="ARBA00006484"/>
    </source>
</evidence>
<dbReference type="InterPro" id="IPR020904">
    <property type="entry name" value="Sc_DH/Rdtase_CS"/>
</dbReference>
<evidence type="ECO:0000313" key="4">
    <source>
        <dbReference type="Proteomes" id="UP001500359"/>
    </source>
</evidence>
<dbReference type="SUPFAM" id="SSF51735">
    <property type="entry name" value="NAD(P)-binding Rossmann-fold domains"/>
    <property type="match status" value="1"/>
</dbReference>
<dbReference type="EMBL" id="BAAAFD010000005">
    <property type="protein sequence ID" value="GAA0857169.1"/>
    <property type="molecule type" value="Genomic_DNA"/>
</dbReference>
<dbReference type="PRINTS" id="PR00081">
    <property type="entry name" value="GDHRDH"/>
</dbReference>
<dbReference type="PANTHER" id="PTHR42760">
    <property type="entry name" value="SHORT-CHAIN DEHYDROGENASES/REDUCTASES FAMILY MEMBER"/>
    <property type="match status" value="1"/>
</dbReference>
<organism evidence="3 4">
    <name type="scientific">Aliiglaciecola litoralis</name>
    <dbReference type="NCBI Taxonomy" id="582857"/>
    <lineage>
        <taxon>Bacteria</taxon>
        <taxon>Pseudomonadati</taxon>
        <taxon>Pseudomonadota</taxon>
        <taxon>Gammaproteobacteria</taxon>
        <taxon>Alteromonadales</taxon>
        <taxon>Alteromonadaceae</taxon>
        <taxon>Aliiglaciecola</taxon>
    </lineage>
</organism>
<feature type="domain" description="Ketoreductase" evidence="2">
    <location>
        <begin position="5"/>
        <end position="185"/>
    </location>
</feature>
<dbReference type="Proteomes" id="UP001500359">
    <property type="component" value="Unassembled WGS sequence"/>
</dbReference>
<protein>
    <submittedName>
        <fullName evidence="3">Glucose 1-dehydrogenase</fullName>
    </submittedName>
</protein>